<reference evidence="4 5" key="1">
    <citation type="submission" date="2018-11" db="EMBL/GenBank/DDBJ databases">
        <title>Proposal to divide the Flavobacteriaceae and reorganize its genera based on Amino Acid Identity values calculated from whole genome sequences.</title>
        <authorList>
            <person name="Nicholson A.C."/>
            <person name="Gulvik C.A."/>
            <person name="Whitney A.M."/>
            <person name="Humrighouse B.W."/>
            <person name="Bell M."/>
            <person name="Holmes B."/>
            <person name="Steigerwalt A.G."/>
            <person name="Villarma A."/>
            <person name="Sheth M."/>
            <person name="Batra D."/>
            <person name="Pryor J."/>
            <person name="Bernardet J.-F."/>
            <person name="Hugo C."/>
            <person name="Kampfer P."/>
            <person name="Newman J."/>
            <person name="McQuiston J.R."/>
        </authorList>
    </citation>
    <scope>NUCLEOTIDE SEQUENCE [LARGE SCALE GENOMIC DNA]</scope>
    <source>
        <strain evidence="2 4">G0207</strain>
        <strain evidence="3 5">H5143</strain>
    </source>
</reference>
<feature type="domain" description="SnoaL-like" evidence="1">
    <location>
        <begin position="7"/>
        <end position="98"/>
    </location>
</feature>
<evidence type="ECO:0000313" key="2">
    <source>
        <dbReference type="EMBL" id="AZA85480.1"/>
    </source>
</evidence>
<dbReference type="Pfam" id="PF12680">
    <property type="entry name" value="SnoaL_2"/>
    <property type="match status" value="1"/>
</dbReference>
<dbReference type="AlphaFoldDB" id="A0AAD0YAV1"/>
<evidence type="ECO:0000313" key="4">
    <source>
        <dbReference type="Proteomes" id="UP000274073"/>
    </source>
</evidence>
<dbReference type="Proteomes" id="UP000274073">
    <property type="component" value="Chromosome"/>
</dbReference>
<accession>A0AAD0YAV1</accession>
<proteinExistence type="predicted"/>
<dbReference type="InterPro" id="IPR037401">
    <property type="entry name" value="SnoaL-like"/>
</dbReference>
<name>A0AAD0YAV1_9FLAO</name>
<keyword evidence="5" id="KW-1185">Reference proteome</keyword>
<dbReference type="EMBL" id="CP033915">
    <property type="protein sequence ID" value="AZA85480.1"/>
    <property type="molecule type" value="Genomic_DNA"/>
</dbReference>
<evidence type="ECO:0000313" key="5">
    <source>
        <dbReference type="Proteomes" id="UP000281741"/>
    </source>
</evidence>
<gene>
    <name evidence="2" type="ORF">EG349_01080</name>
    <name evidence="3" type="ORF">EG353_19550</name>
</gene>
<dbReference type="SUPFAM" id="SSF54427">
    <property type="entry name" value="NTF2-like"/>
    <property type="match status" value="1"/>
</dbReference>
<dbReference type="InterPro" id="IPR032710">
    <property type="entry name" value="NTF2-like_dom_sf"/>
</dbReference>
<organism evidence="2 4">
    <name type="scientific">Chryseobacterium shandongense</name>
    <dbReference type="NCBI Taxonomy" id="1493872"/>
    <lineage>
        <taxon>Bacteria</taxon>
        <taxon>Pseudomonadati</taxon>
        <taxon>Bacteroidota</taxon>
        <taxon>Flavobacteriia</taxon>
        <taxon>Flavobacteriales</taxon>
        <taxon>Weeksellaceae</taxon>
        <taxon>Chryseobacterium group</taxon>
        <taxon>Chryseobacterium</taxon>
    </lineage>
</organism>
<dbReference type="Proteomes" id="UP000281741">
    <property type="component" value="Chromosome"/>
</dbReference>
<evidence type="ECO:0000259" key="1">
    <source>
        <dbReference type="Pfam" id="PF12680"/>
    </source>
</evidence>
<protein>
    <submittedName>
        <fullName evidence="2">Nuclear transport factor 2 family protein</fullName>
    </submittedName>
</protein>
<evidence type="ECO:0000313" key="3">
    <source>
        <dbReference type="EMBL" id="AZA97587.1"/>
    </source>
</evidence>
<dbReference type="Gene3D" id="3.10.450.50">
    <property type="match status" value="1"/>
</dbReference>
<sequence>MYIKANKALAEGNYEDFIGYCAEDIKWINVGGIIFNGKTEILKYISSSYNDISFTTEDHITEKDIVVEFGEIIFEKKSEAKKGSYCDIWKFKNGLIIQVKSFII</sequence>
<dbReference type="EMBL" id="CP033912">
    <property type="protein sequence ID" value="AZA97587.1"/>
    <property type="molecule type" value="Genomic_DNA"/>
</dbReference>